<reference evidence="3 4" key="1">
    <citation type="submission" date="2013-03" db="EMBL/GenBank/DDBJ databases">
        <title>The Genome Sequence of Cladophialophora yegresii CBS 114405.</title>
        <authorList>
            <consortium name="The Broad Institute Genomics Platform"/>
            <person name="Cuomo C."/>
            <person name="de Hoog S."/>
            <person name="Gorbushina A."/>
            <person name="Walker B."/>
            <person name="Young S.K."/>
            <person name="Zeng Q."/>
            <person name="Gargeya S."/>
            <person name="Fitzgerald M."/>
            <person name="Haas B."/>
            <person name="Abouelleil A."/>
            <person name="Allen A.W."/>
            <person name="Alvarado L."/>
            <person name="Arachchi H.M."/>
            <person name="Berlin A.M."/>
            <person name="Chapman S.B."/>
            <person name="Gainer-Dewar J."/>
            <person name="Goldberg J."/>
            <person name="Griggs A."/>
            <person name="Gujja S."/>
            <person name="Hansen M."/>
            <person name="Howarth C."/>
            <person name="Imamovic A."/>
            <person name="Ireland A."/>
            <person name="Larimer J."/>
            <person name="McCowan C."/>
            <person name="Murphy C."/>
            <person name="Pearson M."/>
            <person name="Poon T.W."/>
            <person name="Priest M."/>
            <person name="Roberts A."/>
            <person name="Saif S."/>
            <person name="Shea T."/>
            <person name="Sisk P."/>
            <person name="Sykes S."/>
            <person name="Wortman J."/>
            <person name="Nusbaum C."/>
            <person name="Birren B."/>
        </authorList>
    </citation>
    <scope>NUCLEOTIDE SEQUENCE [LARGE SCALE GENOMIC DNA]</scope>
    <source>
        <strain evidence="3 4">CBS 114405</strain>
    </source>
</reference>
<evidence type="ECO:0000313" key="3">
    <source>
        <dbReference type="EMBL" id="EXJ62744.1"/>
    </source>
</evidence>
<evidence type="ECO:0000259" key="2">
    <source>
        <dbReference type="Pfam" id="PF10338"/>
    </source>
</evidence>
<accession>W9WWS3</accession>
<dbReference type="EMBL" id="AMGW01000002">
    <property type="protein sequence ID" value="EXJ62744.1"/>
    <property type="molecule type" value="Genomic_DNA"/>
</dbReference>
<organism evidence="3 4">
    <name type="scientific">Cladophialophora yegresii CBS 114405</name>
    <dbReference type="NCBI Taxonomy" id="1182544"/>
    <lineage>
        <taxon>Eukaryota</taxon>
        <taxon>Fungi</taxon>
        <taxon>Dikarya</taxon>
        <taxon>Ascomycota</taxon>
        <taxon>Pezizomycotina</taxon>
        <taxon>Eurotiomycetes</taxon>
        <taxon>Chaetothyriomycetidae</taxon>
        <taxon>Chaetothyriales</taxon>
        <taxon>Herpotrichiellaceae</taxon>
        <taxon>Cladophialophora</taxon>
    </lineage>
</organism>
<dbReference type="RefSeq" id="XP_007755398.1">
    <property type="nucleotide sequence ID" value="XM_007757208.1"/>
</dbReference>
<dbReference type="PANTHER" id="PTHR28219">
    <property type="entry name" value="UPF0642 PROTEIN YBL028C"/>
    <property type="match status" value="1"/>
</dbReference>
<gene>
    <name evidence="3" type="ORF">A1O7_03182</name>
</gene>
<dbReference type="AlphaFoldDB" id="W9WWS3"/>
<name>W9WWS3_9EURO</name>
<feature type="region of interest" description="Disordered" evidence="1">
    <location>
        <begin position="39"/>
        <end position="87"/>
    </location>
</feature>
<dbReference type="HOGENOM" id="CLU_2483190_0_0_1"/>
<protein>
    <recommendedName>
        <fullName evidence="2">DUF2423 domain-containing protein</fullName>
    </recommendedName>
</protein>
<dbReference type="OrthoDB" id="4087970at2759"/>
<dbReference type="GeneID" id="19177783"/>
<proteinExistence type="predicted"/>
<comment type="caution">
    <text evidence="3">The sequence shown here is derived from an EMBL/GenBank/DDBJ whole genome shotgun (WGS) entry which is preliminary data.</text>
</comment>
<dbReference type="InterPro" id="IPR019434">
    <property type="entry name" value="DUF2423"/>
</dbReference>
<dbReference type="Pfam" id="PF10338">
    <property type="entry name" value="YBL028C_N"/>
    <property type="match status" value="1"/>
</dbReference>
<evidence type="ECO:0000256" key="1">
    <source>
        <dbReference type="SAM" id="MobiDB-lite"/>
    </source>
</evidence>
<dbReference type="Proteomes" id="UP000019473">
    <property type="component" value="Unassembled WGS sequence"/>
</dbReference>
<keyword evidence="4" id="KW-1185">Reference proteome</keyword>
<dbReference type="GO" id="GO:0030687">
    <property type="term" value="C:preribosome, large subunit precursor"/>
    <property type="evidence" value="ECO:0007669"/>
    <property type="project" value="TreeGrafter"/>
</dbReference>
<dbReference type="PANTHER" id="PTHR28219:SF1">
    <property type="entry name" value="UPF0642 PROTEIN YBL028C"/>
    <property type="match status" value="1"/>
</dbReference>
<sequence>MAKSARALSVKKNHRALRATVFGPAHDARTARLSAKLQELAAKPKPETEKAMNVDEGHGEDAEDQPRDNNNEGIGLPAFEATSNTDQ</sequence>
<feature type="domain" description="DUF2423" evidence="2">
    <location>
        <begin position="1"/>
        <end position="44"/>
    </location>
</feature>
<evidence type="ECO:0000313" key="4">
    <source>
        <dbReference type="Proteomes" id="UP000019473"/>
    </source>
</evidence>
<feature type="compositionally biased region" description="Basic and acidic residues" evidence="1">
    <location>
        <begin position="42"/>
        <end position="70"/>
    </location>
</feature>
<dbReference type="VEuPathDB" id="FungiDB:A1O7_03182"/>